<organism evidence="5 6">
    <name type="scientific">Marasmius tenuissimus</name>
    <dbReference type="NCBI Taxonomy" id="585030"/>
    <lineage>
        <taxon>Eukaryota</taxon>
        <taxon>Fungi</taxon>
        <taxon>Dikarya</taxon>
        <taxon>Basidiomycota</taxon>
        <taxon>Agaricomycotina</taxon>
        <taxon>Agaricomycetes</taxon>
        <taxon>Agaricomycetidae</taxon>
        <taxon>Agaricales</taxon>
        <taxon>Marasmiineae</taxon>
        <taxon>Marasmiaceae</taxon>
        <taxon>Marasmius</taxon>
    </lineage>
</organism>
<evidence type="ECO:0000256" key="1">
    <source>
        <dbReference type="ARBA" id="ARBA00022630"/>
    </source>
</evidence>
<dbReference type="Proteomes" id="UP001437256">
    <property type="component" value="Unassembled WGS sequence"/>
</dbReference>
<dbReference type="InterPro" id="IPR002938">
    <property type="entry name" value="FAD-bd"/>
</dbReference>
<sequence length="447" mass="50181">MGANIRLKVAICGAGIGGLTCALALSKYPDLEIDIYESASKLAEVGAGIGLFPRPWKIIRALGLEQDLLRLTELGVTEGPVKSFRYRKGDQPHDGPDFFQLVTSGSLVLLHRADYQQTLIQHLPRSCRTHCSKRLRSYSQRLSGPIELVFEDGTVAYCDVLLGADGLKSAVRRCALSEKSRWAQSEGRYKEAAELLQGVDPVWSGTNAYRALIPADRLQARYPSHRAITTPVQYLGKQGYVIAYPISQGKMVNFVAFTCRHDLEDTKFNGPWVSVADKCQFAGYFSHWEPEVQAMLDCVEKPLQWAVHTVRPLRSFVSGRTALLGDAAHAMTPHQGSGAGQAIEDSYILAALLGHPRTTRENVQRALRIYDEIRRPMAQRVMEKTRMNGRLYSMELDGLDIDDMPPAQQWEFLQRMGKKFVKNWEWAWTTTIDDALLEALRRLEQSV</sequence>
<evidence type="ECO:0000313" key="5">
    <source>
        <dbReference type="EMBL" id="KAL0069285.1"/>
    </source>
</evidence>
<keyword evidence="2" id="KW-0274">FAD</keyword>
<evidence type="ECO:0000313" key="6">
    <source>
        <dbReference type="Proteomes" id="UP001437256"/>
    </source>
</evidence>
<dbReference type="InterPro" id="IPR036188">
    <property type="entry name" value="FAD/NAD-bd_sf"/>
</dbReference>
<accession>A0ABR3A5Q3</accession>
<evidence type="ECO:0000256" key="2">
    <source>
        <dbReference type="ARBA" id="ARBA00022827"/>
    </source>
</evidence>
<protein>
    <recommendedName>
        <fullName evidence="4">FAD-binding domain-containing protein</fullName>
    </recommendedName>
</protein>
<dbReference type="PANTHER" id="PTHR46720:SF3">
    <property type="entry name" value="FAD-BINDING DOMAIN-CONTAINING PROTEIN-RELATED"/>
    <property type="match status" value="1"/>
</dbReference>
<dbReference type="SUPFAM" id="SSF51905">
    <property type="entry name" value="FAD/NAD(P)-binding domain"/>
    <property type="match status" value="1"/>
</dbReference>
<evidence type="ECO:0000256" key="3">
    <source>
        <dbReference type="ARBA" id="ARBA00023002"/>
    </source>
</evidence>
<evidence type="ECO:0000259" key="4">
    <source>
        <dbReference type="Pfam" id="PF01494"/>
    </source>
</evidence>
<comment type="caution">
    <text evidence="5">The sequence shown here is derived from an EMBL/GenBank/DDBJ whole genome shotgun (WGS) entry which is preliminary data.</text>
</comment>
<keyword evidence="3" id="KW-0560">Oxidoreductase</keyword>
<keyword evidence="6" id="KW-1185">Reference proteome</keyword>
<gene>
    <name evidence="5" type="ORF">AAF712_003650</name>
</gene>
<keyword evidence="1" id="KW-0285">Flavoprotein</keyword>
<dbReference type="EMBL" id="JBBXMP010000013">
    <property type="protein sequence ID" value="KAL0069285.1"/>
    <property type="molecule type" value="Genomic_DNA"/>
</dbReference>
<dbReference type="Gene3D" id="3.50.50.60">
    <property type="entry name" value="FAD/NAD(P)-binding domain"/>
    <property type="match status" value="1"/>
</dbReference>
<dbReference type="PRINTS" id="PR00420">
    <property type="entry name" value="RNGMNOXGNASE"/>
</dbReference>
<proteinExistence type="predicted"/>
<name>A0ABR3A5Q3_9AGAR</name>
<dbReference type="InterPro" id="IPR051104">
    <property type="entry name" value="FAD_monoxygenase"/>
</dbReference>
<dbReference type="SUPFAM" id="SSF54373">
    <property type="entry name" value="FAD-linked reductases, C-terminal domain"/>
    <property type="match status" value="1"/>
</dbReference>
<dbReference type="PANTHER" id="PTHR46720">
    <property type="entry name" value="HYDROXYLASE, PUTATIVE (AFU_ORTHOLOGUE AFUA_3G01460)-RELATED"/>
    <property type="match status" value="1"/>
</dbReference>
<feature type="domain" description="FAD-binding" evidence="4">
    <location>
        <begin position="310"/>
        <end position="384"/>
    </location>
</feature>
<reference evidence="5 6" key="1">
    <citation type="submission" date="2024-05" db="EMBL/GenBank/DDBJ databases">
        <title>A draft genome resource for the thread blight pathogen Marasmius tenuissimus strain MS-2.</title>
        <authorList>
            <person name="Yulfo-Soto G.E."/>
            <person name="Baruah I.K."/>
            <person name="Amoako-Attah I."/>
            <person name="Bukari Y."/>
            <person name="Meinhardt L.W."/>
            <person name="Bailey B.A."/>
            <person name="Cohen S.P."/>
        </authorList>
    </citation>
    <scope>NUCLEOTIDE SEQUENCE [LARGE SCALE GENOMIC DNA]</scope>
    <source>
        <strain evidence="5 6">MS-2</strain>
    </source>
</reference>
<dbReference type="Pfam" id="PF01494">
    <property type="entry name" value="FAD_binding_3"/>
    <property type="match status" value="1"/>
</dbReference>